<keyword evidence="8" id="KW-1185">Reference proteome</keyword>
<keyword evidence="2 4" id="KW-0547">Nucleotide-binding</keyword>
<dbReference type="Gene3D" id="3.40.50.300">
    <property type="entry name" value="P-loop containing nucleotide triphosphate hydrolases"/>
    <property type="match status" value="1"/>
</dbReference>
<reference evidence="7 8" key="1">
    <citation type="journal article" date="2012" name="J. Bacteriol.">
        <title>Complete Genome Sequence of the Beer Spoilage Organism Pediococcus claussenii ATCC BAA-344T.</title>
        <authorList>
            <person name="Pittet V."/>
            <person name="Abegunde T."/>
            <person name="Marfleet T."/>
            <person name="Haakensen M."/>
            <person name="Morrow K."/>
            <person name="Jayaprakash T."/>
            <person name="Schroeder K."/>
            <person name="Trost B."/>
            <person name="Byrns S."/>
            <person name="Bergsveinson J."/>
            <person name="Kusalik A."/>
            <person name="Ziola B."/>
        </authorList>
    </citation>
    <scope>NUCLEOTIDE SEQUENCE [LARGE SCALE GENOMIC DNA]</scope>
    <source>
        <strain evidence="7 8">ATCC BAA-344</strain>
    </source>
</reference>
<comment type="function">
    <text evidence="4">Required for a late step of 50S ribosomal subunit assembly. Has GTPase activity.</text>
</comment>
<evidence type="ECO:0000256" key="4">
    <source>
        <dbReference type="PIRNR" id="PIRNR006230"/>
    </source>
</evidence>
<dbReference type="eggNOG" id="COG1161">
    <property type="taxonomic scope" value="Bacteria"/>
</dbReference>
<dbReference type="Gene3D" id="1.10.1580.10">
    <property type="match status" value="1"/>
</dbReference>
<dbReference type="Proteomes" id="UP000005444">
    <property type="component" value="Chromosome"/>
</dbReference>
<evidence type="ECO:0000313" key="8">
    <source>
        <dbReference type="Proteomes" id="UP000005444"/>
    </source>
</evidence>
<dbReference type="InterPro" id="IPR023179">
    <property type="entry name" value="GTP-bd_ortho_bundle_sf"/>
</dbReference>
<dbReference type="KEGG" id="pce:PECL_922"/>
<keyword evidence="4" id="KW-0963">Cytoplasm</keyword>
<evidence type="ECO:0000256" key="5">
    <source>
        <dbReference type="PIRSR" id="PIRSR006230-1"/>
    </source>
</evidence>
<evidence type="ECO:0000256" key="2">
    <source>
        <dbReference type="ARBA" id="ARBA00022741"/>
    </source>
</evidence>
<dbReference type="PIRSF" id="PIRSF006230">
    <property type="entry name" value="MG442"/>
    <property type="match status" value="1"/>
</dbReference>
<dbReference type="PATRIC" id="fig|701521.8.peg.870"/>
<feature type="binding site" evidence="5">
    <location>
        <begin position="131"/>
        <end position="136"/>
    </location>
    <ligand>
        <name>GTP</name>
        <dbReference type="ChEBI" id="CHEBI:37565"/>
    </ligand>
</feature>
<dbReference type="PANTHER" id="PTHR45782:SF4">
    <property type="entry name" value="MITOCHONDRIAL RIBOSOME-ASSOCIATED GTPASE 1"/>
    <property type="match status" value="1"/>
</dbReference>
<sequence length="288" mass="32852">MAIIQWYPGHMAKAIRQVQEKLKLVDIVFELVDARIPESSRNPMIQEVIENKPHLLLLTKADLADPVETKEWLKYYRQHGENAIAIDSRETKIEQVIIRETNKILKEKIQNKADKGIISHEIRAMCIGIPNVGKSTLLNHLLNKKVAITGDKPGVTKKQQWLKSPHGLSLLDTPGILWPKFDDQSIGTKLAFTGAIKENLYANDDVALYGLNIFRNKYPAELLSRYKLNEEELDQNLPELLLSITKKLGMKDDYDRASLRIMLDARKGKLGRFCLDFVGEVVDEDSRN</sequence>
<dbReference type="InterPro" id="IPR030378">
    <property type="entry name" value="G_CP_dom"/>
</dbReference>
<feature type="domain" description="CP-type G" evidence="6">
    <location>
        <begin position="15"/>
        <end position="179"/>
    </location>
</feature>
<feature type="binding site" evidence="5">
    <location>
        <position position="175"/>
    </location>
    <ligand>
        <name>GTP</name>
        <dbReference type="ChEBI" id="CHEBI:37565"/>
    </ligand>
</feature>
<dbReference type="InterPro" id="IPR016478">
    <property type="entry name" value="GTPase_MTG1"/>
</dbReference>
<keyword evidence="3 4" id="KW-0342">GTP-binding</keyword>
<protein>
    <recommendedName>
        <fullName evidence="1 4">Ribosome biogenesis GTPase A</fullName>
    </recommendedName>
</protein>
<dbReference type="GO" id="GO:0005525">
    <property type="term" value="F:GTP binding"/>
    <property type="evidence" value="ECO:0007669"/>
    <property type="project" value="UniProtKB-KW"/>
</dbReference>
<dbReference type="CDD" id="cd01856">
    <property type="entry name" value="YlqF"/>
    <property type="match status" value="1"/>
</dbReference>
<comment type="similarity">
    <text evidence="4">Belongs to the TRAFAC class YlqF/YawG GTPase family. MTG1 subfamily.</text>
</comment>
<dbReference type="PROSITE" id="PS51721">
    <property type="entry name" value="G_CP"/>
    <property type="match status" value="1"/>
</dbReference>
<dbReference type="AlphaFoldDB" id="G8PD56"/>
<dbReference type="InterPro" id="IPR006073">
    <property type="entry name" value="GTP-bd"/>
</dbReference>
<dbReference type="EMBL" id="CP003137">
    <property type="protein sequence ID" value="AEV95191.1"/>
    <property type="molecule type" value="Genomic_DNA"/>
</dbReference>
<dbReference type="NCBIfam" id="TIGR03596">
    <property type="entry name" value="GTPase_YlqF"/>
    <property type="match status" value="1"/>
</dbReference>
<dbReference type="InterPro" id="IPR019991">
    <property type="entry name" value="GTP-bd_ribosome_bgen"/>
</dbReference>
<evidence type="ECO:0000259" key="6">
    <source>
        <dbReference type="PROSITE" id="PS51721"/>
    </source>
</evidence>
<dbReference type="STRING" id="701521.PECL_922"/>
<gene>
    <name evidence="7" type="primary">ylqF</name>
    <name evidence="7" type="ordered locus">PECL_922</name>
</gene>
<dbReference type="GO" id="GO:0003924">
    <property type="term" value="F:GTPase activity"/>
    <property type="evidence" value="ECO:0007669"/>
    <property type="project" value="TreeGrafter"/>
</dbReference>
<evidence type="ECO:0000256" key="1">
    <source>
        <dbReference type="ARBA" id="ARBA00014898"/>
    </source>
</evidence>
<organism evidence="7 8">
    <name type="scientific">Pediococcus claussenii (strain ATCC BAA-344 / DSM 14800 / JCM 18046 / KCTC 3811 / LMG 21948 / P06)</name>
    <dbReference type="NCBI Taxonomy" id="701521"/>
    <lineage>
        <taxon>Bacteria</taxon>
        <taxon>Bacillati</taxon>
        <taxon>Bacillota</taxon>
        <taxon>Bacilli</taxon>
        <taxon>Lactobacillales</taxon>
        <taxon>Lactobacillaceae</taxon>
        <taxon>Pediococcus</taxon>
    </lineage>
</organism>
<dbReference type="HOGENOM" id="CLU_011106_1_0_9"/>
<dbReference type="SUPFAM" id="SSF52540">
    <property type="entry name" value="P-loop containing nucleoside triphosphate hydrolases"/>
    <property type="match status" value="1"/>
</dbReference>
<accession>G8PD56</accession>
<dbReference type="RefSeq" id="WP_014215388.1">
    <property type="nucleotide sequence ID" value="NC_016605.1"/>
</dbReference>
<dbReference type="FunFam" id="3.40.50.300:FF:000590">
    <property type="entry name" value="Ribosome biogenesis GTPase A"/>
    <property type="match status" value="1"/>
</dbReference>
<dbReference type="InterPro" id="IPR027417">
    <property type="entry name" value="P-loop_NTPase"/>
</dbReference>
<dbReference type="GO" id="GO:0006412">
    <property type="term" value="P:translation"/>
    <property type="evidence" value="ECO:0007669"/>
    <property type="project" value="TreeGrafter"/>
</dbReference>
<proteinExistence type="inferred from homology"/>
<evidence type="ECO:0000256" key="3">
    <source>
        <dbReference type="ARBA" id="ARBA00023134"/>
    </source>
</evidence>
<comment type="subcellular location">
    <subcellularLocation>
        <location evidence="4">Cytoplasm</location>
    </subcellularLocation>
</comment>
<dbReference type="GO" id="GO:0005737">
    <property type="term" value="C:cytoplasm"/>
    <property type="evidence" value="ECO:0007669"/>
    <property type="project" value="UniProtKB-SubCell"/>
</dbReference>
<dbReference type="Pfam" id="PF01926">
    <property type="entry name" value="MMR_HSR1"/>
    <property type="match status" value="1"/>
</dbReference>
<dbReference type="PANTHER" id="PTHR45782">
    <property type="entry name" value="MITOCHONDRIAL RIBOSOME-ASSOCIATED GTPASE 1"/>
    <property type="match status" value="1"/>
</dbReference>
<name>G8PD56_PEDCP</name>
<evidence type="ECO:0000313" key="7">
    <source>
        <dbReference type="EMBL" id="AEV95191.1"/>
    </source>
</evidence>